<keyword evidence="5" id="KW-0173">Coenzyme A biosynthesis</keyword>
<evidence type="ECO:0000256" key="6">
    <source>
        <dbReference type="NCBIfam" id="TIGR00152"/>
    </source>
</evidence>
<dbReference type="SUPFAM" id="SSF52540">
    <property type="entry name" value="P-loop containing nucleoside triphosphate hydrolases"/>
    <property type="match status" value="1"/>
</dbReference>
<dbReference type="GO" id="GO:0016301">
    <property type="term" value="F:kinase activity"/>
    <property type="evidence" value="ECO:0007669"/>
    <property type="project" value="UniProtKB-KW"/>
</dbReference>
<dbReference type="Pfam" id="PF04229">
    <property type="entry name" value="GrpB"/>
    <property type="match status" value="1"/>
</dbReference>
<evidence type="ECO:0000256" key="1">
    <source>
        <dbReference type="ARBA" id="ARBA00008826"/>
    </source>
</evidence>
<evidence type="ECO:0000313" key="8">
    <source>
        <dbReference type="Proteomes" id="UP001428817"/>
    </source>
</evidence>
<dbReference type="NCBIfam" id="TIGR00152">
    <property type="entry name" value="dephospho-CoA kinase"/>
    <property type="match status" value="1"/>
</dbReference>
<keyword evidence="5 7" id="KW-0418">Kinase</keyword>
<evidence type="ECO:0000256" key="4">
    <source>
        <dbReference type="ARBA" id="ARBA00022840"/>
    </source>
</evidence>
<comment type="similarity">
    <text evidence="5">Belongs to the CoaE family.</text>
</comment>
<evidence type="ECO:0000256" key="2">
    <source>
        <dbReference type="ARBA" id="ARBA00011058"/>
    </source>
</evidence>
<protein>
    <recommendedName>
        <fullName evidence="5 6">Dephospho-CoA kinase</fullName>
        <ecNumber evidence="5 6">2.7.1.24</ecNumber>
    </recommendedName>
    <alternativeName>
        <fullName evidence="5">Dephosphocoenzyme A kinase</fullName>
    </alternativeName>
</protein>
<dbReference type="PANTHER" id="PTHR34822:SF1">
    <property type="entry name" value="GRPB FAMILY PROTEIN"/>
    <property type="match status" value="1"/>
</dbReference>
<comment type="pathway">
    <text evidence="5">Cofactor biosynthesis; coenzyme A biosynthesis; CoA from (R)-pantothenate: step 5/5.</text>
</comment>
<dbReference type="Proteomes" id="UP001428817">
    <property type="component" value="Unassembled WGS sequence"/>
</dbReference>
<dbReference type="HAMAP" id="MF_00376">
    <property type="entry name" value="Dephospho_CoA_kinase"/>
    <property type="match status" value="1"/>
</dbReference>
<dbReference type="InterPro" id="IPR001977">
    <property type="entry name" value="Depp_CoAkinase"/>
</dbReference>
<name>A0ABP9PY34_9PSEU</name>
<feature type="binding site" evidence="5">
    <location>
        <begin position="11"/>
        <end position="16"/>
    </location>
    <ligand>
        <name>ATP</name>
        <dbReference type="ChEBI" id="CHEBI:30616"/>
    </ligand>
</feature>
<comment type="function">
    <text evidence="5">Catalyzes the phosphorylation of the 3'-hydroxyl group of dephosphocoenzyme A to form coenzyme A.</text>
</comment>
<dbReference type="InterPro" id="IPR043519">
    <property type="entry name" value="NT_sf"/>
</dbReference>
<dbReference type="InterPro" id="IPR007344">
    <property type="entry name" value="GrpB/CoaE"/>
</dbReference>
<sequence length="404" mass="43818">MLRLGLTGGIGAGKSTVARRLVGLGAYLIDADVIAREVVAPGSPGLAQVAAEFGAEVLDPDGALDRPALAAVVFTDEDARTRLNAIVHPLVRHRTEEMLAAAPADGIVLQDIPLLVEGGMAAAFHLVLVVDAAVDERVRRLVGRGMTAEDARARIAAQADEAARRAVADVWLDNSGEPSVMHAELDKLWRDRLVPFESNLRNDRRSGYGPPRLAEPNPEWSSEYARLAARIRFACGDAVRTLDHIGSTSVPGLPAKDVLDIQLGVDSLDRADELVGALRGAGFVHWPSITRDTPKASVPDPEAWRKRLYINADPGRAANLHVRVVDSPGWRYALMFRDWLCADASARDEYLAAKRALAAAHATDRDTSAYAQAKEPWFDRTEPLAEAWARSTGWRPRLDGPHSE</sequence>
<comment type="similarity">
    <text evidence="1">In the N-terminal section; belongs to the CoaE family.</text>
</comment>
<comment type="caution">
    <text evidence="7">The sequence shown here is derived from an EMBL/GenBank/DDBJ whole genome shotgun (WGS) entry which is preliminary data.</text>
</comment>
<dbReference type="RefSeq" id="WP_185061643.1">
    <property type="nucleotide sequence ID" value="NZ_BAABJP010000008.1"/>
</dbReference>
<dbReference type="EMBL" id="BAABJP010000008">
    <property type="protein sequence ID" value="GAA5154143.1"/>
    <property type="molecule type" value="Genomic_DNA"/>
</dbReference>
<keyword evidence="8" id="KW-1185">Reference proteome</keyword>
<dbReference type="Gene3D" id="3.30.460.10">
    <property type="entry name" value="Beta Polymerase, domain 2"/>
    <property type="match status" value="1"/>
</dbReference>
<dbReference type="SUPFAM" id="SSF81301">
    <property type="entry name" value="Nucleotidyltransferase"/>
    <property type="match status" value="1"/>
</dbReference>
<dbReference type="EC" id="2.7.1.24" evidence="5 6"/>
<comment type="catalytic activity">
    <reaction evidence="5">
        <text>3'-dephospho-CoA + ATP = ADP + CoA + H(+)</text>
        <dbReference type="Rhea" id="RHEA:18245"/>
        <dbReference type="ChEBI" id="CHEBI:15378"/>
        <dbReference type="ChEBI" id="CHEBI:30616"/>
        <dbReference type="ChEBI" id="CHEBI:57287"/>
        <dbReference type="ChEBI" id="CHEBI:57328"/>
        <dbReference type="ChEBI" id="CHEBI:456216"/>
        <dbReference type="EC" id="2.7.1.24"/>
    </reaction>
</comment>
<dbReference type="PANTHER" id="PTHR34822">
    <property type="entry name" value="GRPB DOMAIN PROTEIN (AFU_ORTHOLOGUE AFUA_1G01530)"/>
    <property type="match status" value="1"/>
</dbReference>
<comment type="similarity">
    <text evidence="2">In the C-terminal section; belongs to the UPF0157 (GrpB) family.</text>
</comment>
<dbReference type="NCBIfam" id="NF002879">
    <property type="entry name" value="PRK03333.1"/>
    <property type="match status" value="1"/>
</dbReference>
<gene>
    <name evidence="5 7" type="primary">coaE</name>
    <name evidence="7" type="ORF">GCM10023321_25520</name>
</gene>
<keyword evidence="4 5" id="KW-0067">ATP-binding</keyword>
<keyword evidence="3 5" id="KW-0547">Nucleotide-binding</keyword>
<comment type="subcellular location">
    <subcellularLocation>
        <location evidence="5">Cytoplasm</location>
    </subcellularLocation>
</comment>
<evidence type="ECO:0000256" key="5">
    <source>
        <dbReference type="HAMAP-Rule" id="MF_00376"/>
    </source>
</evidence>
<keyword evidence="5" id="KW-0808">Transferase</keyword>
<keyword evidence="5" id="KW-0963">Cytoplasm</keyword>
<accession>A0ABP9PY34</accession>
<evidence type="ECO:0000256" key="3">
    <source>
        <dbReference type="ARBA" id="ARBA00022741"/>
    </source>
</evidence>
<evidence type="ECO:0000313" key="7">
    <source>
        <dbReference type="EMBL" id="GAA5154143.1"/>
    </source>
</evidence>
<proteinExistence type="inferred from homology"/>
<dbReference type="Gene3D" id="3.40.50.300">
    <property type="entry name" value="P-loop containing nucleotide triphosphate hydrolases"/>
    <property type="match status" value="1"/>
</dbReference>
<dbReference type="InterPro" id="IPR027417">
    <property type="entry name" value="P-loop_NTPase"/>
</dbReference>
<reference evidence="8" key="1">
    <citation type="journal article" date="2019" name="Int. J. Syst. Evol. Microbiol.">
        <title>The Global Catalogue of Microorganisms (GCM) 10K type strain sequencing project: providing services to taxonomists for standard genome sequencing and annotation.</title>
        <authorList>
            <consortium name="The Broad Institute Genomics Platform"/>
            <consortium name="The Broad Institute Genome Sequencing Center for Infectious Disease"/>
            <person name="Wu L."/>
            <person name="Ma J."/>
        </authorList>
    </citation>
    <scope>NUCLEOTIDE SEQUENCE [LARGE SCALE GENOMIC DNA]</scope>
    <source>
        <strain evidence="8">JCM 18303</strain>
    </source>
</reference>
<dbReference type="Pfam" id="PF01121">
    <property type="entry name" value="CoaE"/>
    <property type="match status" value="1"/>
</dbReference>
<organism evidence="7 8">
    <name type="scientific">Pseudonocardia eucalypti</name>
    <dbReference type="NCBI Taxonomy" id="648755"/>
    <lineage>
        <taxon>Bacteria</taxon>
        <taxon>Bacillati</taxon>
        <taxon>Actinomycetota</taxon>
        <taxon>Actinomycetes</taxon>
        <taxon>Pseudonocardiales</taxon>
        <taxon>Pseudonocardiaceae</taxon>
        <taxon>Pseudonocardia</taxon>
    </lineage>
</organism>
<dbReference type="CDD" id="cd02022">
    <property type="entry name" value="DPCK"/>
    <property type="match status" value="1"/>
</dbReference>
<dbReference type="PROSITE" id="PS51219">
    <property type="entry name" value="DPCK"/>
    <property type="match status" value="1"/>
</dbReference>